<dbReference type="InterPro" id="IPR032808">
    <property type="entry name" value="DoxX"/>
</dbReference>
<evidence type="ECO:0008006" key="8">
    <source>
        <dbReference type="Google" id="ProtNLM"/>
    </source>
</evidence>
<dbReference type="Proteomes" id="UP000465622">
    <property type="component" value="Chromosome"/>
</dbReference>
<evidence type="ECO:0000313" key="7">
    <source>
        <dbReference type="Proteomes" id="UP000465622"/>
    </source>
</evidence>
<dbReference type="EMBL" id="AP022567">
    <property type="protein sequence ID" value="BBX32024.1"/>
    <property type="molecule type" value="Genomic_DNA"/>
</dbReference>
<evidence type="ECO:0000256" key="4">
    <source>
        <dbReference type="ARBA" id="ARBA00023136"/>
    </source>
</evidence>
<feature type="transmembrane region" description="Helical" evidence="5">
    <location>
        <begin position="35"/>
        <end position="56"/>
    </location>
</feature>
<reference evidence="6 7" key="1">
    <citation type="journal article" date="2019" name="Emerg. Microbes Infect.">
        <title>Comprehensive subspecies identification of 175 nontuberculous mycobacteria species based on 7547 genomic profiles.</title>
        <authorList>
            <person name="Matsumoto Y."/>
            <person name="Kinjo T."/>
            <person name="Motooka D."/>
            <person name="Nabeya D."/>
            <person name="Jung N."/>
            <person name="Uechi K."/>
            <person name="Horii T."/>
            <person name="Iida T."/>
            <person name="Fujita J."/>
            <person name="Nakamura S."/>
        </authorList>
    </citation>
    <scope>NUCLEOTIDE SEQUENCE [LARGE SCALE GENOMIC DNA]</scope>
    <source>
        <strain evidence="6 7">JCM 12375</strain>
    </source>
</reference>
<comment type="subcellular location">
    <subcellularLocation>
        <location evidence="1">Membrane</location>
        <topology evidence="1">Multi-pass membrane protein</topology>
    </subcellularLocation>
</comment>
<dbReference type="Pfam" id="PF13564">
    <property type="entry name" value="DoxX_2"/>
    <property type="match status" value="1"/>
</dbReference>
<evidence type="ECO:0000256" key="5">
    <source>
        <dbReference type="SAM" id="Phobius"/>
    </source>
</evidence>
<keyword evidence="7" id="KW-1185">Reference proteome</keyword>
<organism evidence="6 7">
    <name type="scientific">Mycolicibacterium mageritense</name>
    <name type="common">Mycobacterium mageritense</name>
    <dbReference type="NCBI Taxonomy" id="53462"/>
    <lineage>
        <taxon>Bacteria</taxon>
        <taxon>Bacillati</taxon>
        <taxon>Actinomycetota</taxon>
        <taxon>Actinomycetes</taxon>
        <taxon>Mycobacteriales</taxon>
        <taxon>Mycobacteriaceae</taxon>
        <taxon>Mycolicibacterium</taxon>
    </lineage>
</organism>
<protein>
    <recommendedName>
        <fullName evidence="8">DoxX family membrane protein</fullName>
    </recommendedName>
</protein>
<evidence type="ECO:0000313" key="6">
    <source>
        <dbReference type="EMBL" id="BBX32024.1"/>
    </source>
</evidence>
<gene>
    <name evidence="6" type="ORF">MMAGJ_13060</name>
</gene>
<name>A0ABM7HNC2_MYCME</name>
<proteinExistence type="predicted"/>
<feature type="transmembrane region" description="Helical" evidence="5">
    <location>
        <begin position="96"/>
        <end position="116"/>
    </location>
</feature>
<evidence type="ECO:0000256" key="2">
    <source>
        <dbReference type="ARBA" id="ARBA00022692"/>
    </source>
</evidence>
<sequence length="153" mass="15735">MGVFMAVLLTLVLGSAAARVAGLFGVGYVDTWPEAIAVGLAAMFVMTGVAHFVNPLRRDMVAIVPPRLPAPALLVTVTGVLELAGALGLLFPPTRVAAATCLFVLMLAMFPANVYAARMPDPPKSMTSRLGVRTAEEAVYLAAAVVVAVGGGQ</sequence>
<keyword evidence="2 5" id="KW-0812">Transmembrane</keyword>
<keyword evidence="4 5" id="KW-0472">Membrane</keyword>
<accession>A0ABM7HNC2</accession>
<evidence type="ECO:0000256" key="1">
    <source>
        <dbReference type="ARBA" id="ARBA00004141"/>
    </source>
</evidence>
<dbReference type="PANTHER" id="PTHR36974:SF1">
    <property type="entry name" value="DOXX FAMILY MEMBRANE PROTEIN"/>
    <property type="match status" value="1"/>
</dbReference>
<evidence type="ECO:0000256" key="3">
    <source>
        <dbReference type="ARBA" id="ARBA00022989"/>
    </source>
</evidence>
<feature type="transmembrane region" description="Helical" evidence="5">
    <location>
        <begin position="68"/>
        <end position="90"/>
    </location>
</feature>
<dbReference type="PANTHER" id="PTHR36974">
    <property type="entry name" value="MEMBRANE PROTEIN-RELATED"/>
    <property type="match status" value="1"/>
</dbReference>
<keyword evidence="3 5" id="KW-1133">Transmembrane helix</keyword>